<proteinExistence type="predicted"/>
<keyword evidence="1" id="KW-0732">Signal</keyword>
<dbReference type="Proteomes" id="UP000198517">
    <property type="component" value="Unassembled WGS sequence"/>
</dbReference>
<evidence type="ECO:0000313" key="2">
    <source>
        <dbReference type="EMBL" id="SDE22738.1"/>
    </source>
</evidence>
<dbReference type="EMBL" id="FNAS01000005">
    <property type="protein sequence ID" value="SDE22738.1"/>
    <property type="molecule type" value="Genomic_DNA"/>
</dbReference>
<reference evidence="2 3" key="1">
    <citation type="submission" date="2016-10" db="EMBL/GenBank/DDBJ databases">
        <authorList>
            <person name="de Groot N.N."/>
        </authorList>
    </citation>
    <scope>NUCLEOTIDE SEQUENCE [LARGE SCALE GENOMIC DNA]</scope>
    <source>
        <strain evidence="2 3">DSM 24015</strain>
    </source>
</reference>
<protein>
    <recommendedName>
        <fullName evidence="4">Outer membrane protein beta-barrel domain-containing protein</fullName>
    </recommendedName>
</protein>
<keyword evidence="3" id="KW-1185">Reference proteome</keyword>
<feature type="chain" id="PRO_5011597246" description="Outer membrane protein beta-barrel domain-containing protein" evidence="1">
    <location>
        <begin position="19"/>
        <end position="94"/>
    </location>
</feature>
<evidence type="ECO:0000256" key="1">
    <source>
        <dbReference type="SAM" id="SignalP"/>
    </source>
</evidence>
<feature type="signal peptide" evidence="1">
    <location>
        <begin position="1"/>
        <end position="18"/>
    </location>
</feature>
<sequence>MKKITLIICMICAGICFAQVHIGKFSNPDSKWTYGGYAGVGGVLGNNSETSIYIAPRVGYLVDSNLEAGLSGSLNWFSSKYYNASTLGVGPYAN</sequence>
<dbReference type="AlphaFoldDB" id="A0A1G7B6I0"/>
<organism evidence="2 3">
    <name type="scientific">Riemerella columbipharyngis</name>
    <dbReference type="NCBI Taxonomy" id="1071918"/>
    <lineage>
        <taxon>Bacteria</taxon>
        <taxon>Pseudomonadati</taxon>
        <taxon>Bacteroidota</taxon>
        <taxon>Flavobacteriia</taxon>
        <taxon>Flavobacteriales</taxon>
        <taxon>Weeksellaceae</taxon>
        <taxon>Riemerella</taxon>
    </lineage>
</organism>
<dbReference type="STRING" id="1071918.SAMN05421544_10549"/>
<gene>
    <name evidence="2" type="ORF">SAMN05421544_10549</name>
</gene>
<dbReference type="RefSeq" id="WP_092736226.1">
    <property type="nucleotide sequence ID" value="NZ_FNAS01000005.1"/>
</dbReference>
<evidence type="ECO:0000313" key="3">
    <source>
        <dbReference type="Proteomes" id="UP000198517"/>
    </source>
</evidence>
<accession>A0A1G7B6I0</accession>
<name>A0A1G7B6I0_9FLAO</name>
<evidence type="ECO:0008006" key="4">
    <source>
        <dbReference type="Google" id="ProtNLM"/>
    </source>
</evidence>